<comment type="caution">
    <text evidence="1">The sequence shown here is derived from an EMBL/GenBank/DDBJ whole genome shotgun (WGS) entry which is preliminary data.</text>
</comment>
<dbReference type="EMBL" id="CM042044">
    <property type="protein sequence ID" value="KAI3688152.1"/>
    <property type="molecule type" value="Genomic_DNA"/>
</dbReference>
<reference evidence="2" key="1">
    <citation type="journal article" date="2022" name="Mol. Ecol. Resour.">
        <title>The genomes of chicory, endive, great burdock and yacon provide insights into Asteraceae palaeo-polyploidization history and plant inulin production.</title>
        <authorList>
            <person name="Fan W."/>
            <person name="Wang S."/>
            <person name="Wang H."/>
            <person name="Wang A."/>
            <person name="Jiang F."/>
            <person name="Liu H."/>
            <person name="Zhao H."/>
            <person name="Xu D."/>
            <person name="Zhang Y."/>
        </authorList>
    </citation>
    <scope>NUCLEOTIDE SEQUENCE [LARGE SCALE GENOMIC DNA]</scope>
    <source>
        <strain evidence="2">cv. Yunnan</strain>
    </source>
</reference>
<evidence type="ECO:0000313" key="2">
    <source>
        <dbReference type="Proteomes" id="UP001056120"/>
    </source>
</evidence>
<sequence length="114" mass="13251">MFVYMVIWIERLAMIQCFQTKIRHVFPYFQTLVIKYPKPPFLILLSNPPIFEASPSLFSLHTDSICKSAGDSSHEGFRSHSISRSFTFRSQDGVRCEQEEGASEEGSRRCKERR</sequence>
<reference evidence="1 2" key="2">
    <citation type="journal article" date="2022" name="Mol. Ecol. Resour.">
        <title>The genomes of chicory, endive, great burdock and yacon provide insights into Asteraceae paleo-polyploidization history and plant inulin production.</title>
        <authorList>
            <person name="Fan W."/>
            <person name="Wang S."/>
            <person name="Wang H."/>
            <person name="Wang A."/>
            <person name="Jiang F."/>
            <person name="Liu H."/>
            <person name="Zhao H."/>
            <person name="Xu D."/>
            <person name="Zhang Y."/>
        </authorList>
    </citation>
    <scope>NUCLEOTIDE SEQUENCE [LARGE SCALE GENOMIC DNA]</scope>
    <source>
        <strain evidence="2">cv. Yunnan</strain>
        <tissue evidence="1">Leaves</tissue>
    </source>
</reference>
<accession>A0ACB8YS93</accession>
<organism evidence="1 2">
    <name type="scientific">Smallanthus sonchifolius</name>
    <dbReference type="NCBI Taxonomy" id="185202"/>
    <lineage>
        <taxon>Eukaryota</taxon>
        <taxon>Viridiplantae</taxon>
        <taxon>Streptophyta</taxon>
        <taxon>Embryophyta</taxon>
        <taxon>Tracheophyta</taxon>
        <taxon>Spermatophyta</taxon>
        <taxon>Magnoliopsida</taxon>
        <taxon>eudicotyledons</taxon>
        <taxon>Gunneridae</taxon>
        <taxon>Pentapetalae</taxon>
        <taxon>asterids</taxon>
        <taxon>campanulids</taxon>
        <taxon>Asterales</taxon>
        <taxon>Asteraceae</taxon>
        <taxon>Asteroideae</taxon>
        <taxon>Heliantheae alliance</taxon>
        <taxon>Millerieae</taxon>
        <taxon>Smallanthus</taxon>
    </lineage>
</organism>
<evidence type="ECO:0000313" key="1">
    <source>
        <dbReference type="EMBL" id="KAI3688152.1"/>
    </source>
</evidence>
<protein>
    <submittedName>
        <fullName evidence="1">Uncharacterized protein</fullName>
    </submittedName>
</protein>
<gene>
    <name evidence="1" type="ORF">L1987_81861</name>
</gene>
<dbReference type="Proteomes" id="UP001056120">
    <property type="component" value="Linkage Group LG27"/>
</dbReference>
<name>A0ACB8YS93_9ASTR</name>
<proteinExistence type="predicted"/>
<keyword evidence="2" id="KW-1185">Reference proteome</keyword>